<protein>
    <submittedName>
        <fullName evidence="3">Uncharacterized protein, YhcH/YjgK/YiaL family</fullName>
    </submittedName>
    <submittedName>
        <fullName evidence="1">YhcH/YjgK/YiaL family protein</fullName>
    </submittedName>
</protein>
<dbReference type="GeneID" id="61764930"/>
<dbReference type="Pfam" id="PF04074">
    <property type="entry name" value="DUF386"/>
    <property type="match status" value="1"/>
</dbReference>
<dbReference type="Proteomes" id="UP000271603">
    <property type="component" value="Chromosome"/>
</dbReference>
<keyword evidence="8" id="KW-1185">Reference proteome</keyword>
<evidence type="ECO:0000313" key="4">
    <source>
        <dbReference type="EMBL" id="VTP61217.1"/>
    </source>
</evidence>
<proteinExistence type="predicted"/>
<dbReference type="NCBIfam" id="NF040884">
    <property type="entry name" value="acetylneur_anom"/>
    <property type="match status" value="1"/>
</dbReference>
<reference evidence="5 6" key="1">
    <citation type="submission" date="2018-12" db="EMBL/GenBank/DDBJ databases">
        <authorList>
            <consortium name="Pathogen Informatics"/>
        </authorList>
    </citation>
    <scope>NUCLEOTIDE SEQUENCE [LARGE SCALE GENOMIC DNA]</scope>
    <source>
        <strain evidence="3 6">NCTC10036</strain>
        <strain evidence="4 7">NCTC12971</strain>
        <strain evidence="2 5">NCTC9419</strain>
    </source>
</reference>
<dbReference type="PANTHER" id="PTHR34986:SF5">
    <property type="entry name" value="N-ACETYLNEURAMINATE ANOMERASE NANQ"/>
    <property type="match status" value="1"/>
</dbReference>
<dbReference type="EMBL" id="JADULK010000001">
    <property type="protein sequence ID" value="MBH1928361.1"/>
    <property type="molecule type" value="Genomic_DNA"/>
</dbReference>
<dbReference type="GO" id="GO:0005829">
    <property type="term" value="C:cytosol"/>
    <property type="evidence" value="ECO:0007669"/>
    <property type="project" value="TreeGrafter"/>
</dbReference>
<evidence type="ECO:0000313" key="3">
    <source>
        <dbReference type="EMBL" id="VEI61079.1"/>
    </source>
</evidence>
<dbReference type="Proteomes" id="UP000624159">
    <property type="component" value="Unassembled WGS sequence"/>
</dbReference>
<dbReference type="EMBL" id="LR590463">
    <property type="protein sequence ID" value="VTP61217.1"/>
    <property type="molecule type" value="Genomic_DNA"/>
</dbReference>
<dbReference type="STRING" id="61652.AXX16_3679"/>
<organism evidence="3 6">
    <name type="scientific">Serratia rubidaea</name>
    <name type="common">Serratia marinorubra</name>
    <dbReference type="NCBI Taxonomy" id="61652"/>
    <lineage>
        <taxon>Bacteria</taxon>
        <taxon>Pseudomonadati</taxon>
        <taxon>Pseudomonadota</taxon>
        <taxon>Gammaproteobacteria</taxon>
        <taxon>Enterobacterales</taxon>
        <taxon>Yersiniaceae</taxon>
        <taxon>Serratia</taxon>
    </lineage>
</organism>
<dbReference type="EMBL" id="LR134155">
    <property type="protein sequence ID" value="VEA72642.1"/>
    <property type="molecule type" value="Genomic_DNA"/>
</dbReference>
<dbReference type="Proteomes" id="UP000281904">
    <property type="component" value="Chromosome"/>
</dbReference>
<evidence type="ECO:0000313" key="6">
    <source>
        <dbReference type="Proteomes" id="UP000281904"/>
    </source>
</evidence>
<dbReference type="Gene3D" id="2.60.120.370">
    <property type="entry name" value="YhcH/YjgK/YiaL"/>
    <property type="match status" value="1"/>
</dbReference>
<sequence length="157" mass="18374">MILNSLFNPRYGQGLSSDLADILTQVRQQDLPNLPLGRHDIDGDRIFMEVVELTTEPAEQKRAELHYQYLDIQILLSGEERIDYGLPGSEIHCEAYQQQQDYQRADIRRPWQTLHMTPGMFVLFFPFEPHKTGCLLRSPQLIKKAIVKVHYEQPYDF</sequence>
<accession>A0A3S4WMR4</accession>
<dbReference type="PANTHER" id="PTHR34986">
    <property type="entry name" value="EVOLVED BETA-GALACTOSIDASE SUBUNIT BETA"/>
    <property type="match status" value="1"/>
</dbReference>
<dbReference type="Proteomes" id="UP000307968">
    <property type="component" value="Chromosome"/>
</dbReference>
<dbReference type="EMBL" id="LR134493">
    <property type="protein sequence ID" value="VEI61079.1"/>
    <property type="molecule type" value="Genomic_DNA"/>
</dbReference>
<dbReference type="AlphaFoldDB" id="A0A3S4WMR4"/>
<dbReference type="SUPFAM" id="SSF51197">
    <property type="entry name" value="Clavaminate synthase-like"/>
    <property type="match status" value="1"/>
</dbReference>
<dbReference type="InterPro" id="IPR004375">
    <property type="entry name" value="NanQ/TabA/YiaL"/>
</dbReference>
<dbReference type="InterPro" id="IPR037012">
    <property type="entry name" value="NanQ/TabA/YiaL_sf"/>
</dbReference>
<evidence type="ECO:0000313" key="7">
    <source>
        <dbReference type="Proteomes" id="UP000307968"/>
    </source>
</evidence>
<gene>
    <name evidence="1" type="ORF">I5U13_01605</name>
    <name evidence="3" type="ORF">NCTC10036_00043</name>
    <name evidence="4" type="ORF">NCTC12971_01726</name>
    <name evidence="2" type="ORF">NCTC9419_04256</name>
</gene>
<name>A0A3S4WMR4_SERRU</name>
<evidence type="ECO:0000313" key="8">
    <source>
        <dbReference type="Proteomes" id="UP000624159"/>
    </source>
</evidence>
<evidence type="ECO:0000313" key="1">
    <source>
        <dbReference type="EMBL" id="MBH1928361.1"/>
    </source>
</evidence>
<reference evidence="1 8" key="2">
    <citation type="submission" date="2020-11" db="EMBL/GenBank/DDBJ databases">
        <title>Enhanced detection system for hospital associated transmission using whole genome sequencing surveillance.</title>
        <authorList>
            <person name="Harrison L.H."/>
            <person name="Van Tyne D."/>
            <person name="Marsh J.W."/>
            <person name="Griffith M.P."/>
            <person name="Snyder D.J."/>
            <person name="Cooper V.S."/>
            <person name="Mustapha M."/>
        </authorList>
    </citation>
    <scope>NUCLEOTIDE SEQUENCE [LARGE SCALE GENOMIC DNA]</scope>
    <source>
        <strain evidence="1 8">SER00230</strain>
    </source>
</reference>
<dbReference type="InterPro" id="IPR049827">
    <property type="entry name" value="NanQ"/>
</dbReference>
<dbReference type="NCBIfam" id="TIGR00022">
    <property type="entry name" value="YhcH/YjgK/YiaL family protein"/>
    <property type="match status" value="1"/>
</dbReference>
<dbReference type="RefSeq" id="WP_054304935.1">
    <property type="nucleotide sequence ID" value="NZ_CAMIPJ010000003.1"/>
</dbReference>
<evidence type="ECO:0000313" key="2">
    <source>
        <dbReference type="EMBL" id="VEA72642.1"/>
    </source>
</evidence>
<evidence type="ECO:0000313" key="5">
    <source>
        <dbReference type="Proteomes" id="UP000271603"/>
    </source>
</evidence>